<organism evidence="2 5">
    <name type="scientific">Paramecium octaurelia</name>
    <dbReference type="NCBI Taxonomy" id="43137"/>
    <lineage>
        <taxon>Eukaryota</taxon>
        <taxon>Sar</taxon>
        <taxon>Alveolata</taxon>
        <taxon>Ciliophora</taxon>
        <taxon>Intramacronucleata</taxon>
        <taxon>Oligohymenophorea</taxon>
        <taxon>Peniculida</taxon>
        <taxon>Parameciidae</taxon>
        <taxon>Paramecium</taxon>
    </lineage>
</organism>
<name>A0A8S1V7W5_PAROT</name>
<comment type="caution">
    <text evidence="2">The sequence shown here is derived from an EMBL/GenBank/DDBJ whole genome shotgun (WGS) entry which is preliminary data.</text>
</comment>
<dbReference type="EMBL" id="CAJJDP010000059">
    <property type="protein sequence ID" value="CAD8172665.1"/>
    <property type="molecule type" value="Genomic_DNA"/>
</dbReference>
<keyword evidence="5" id="KW-1185">Reference proteome</keyword>
<keyword evidence="1" id="KW-0175">Coiled coil</keyword>
<dbReference type="OMA" id="NIWATKE"/>
<reference evidence="2" key="1">
    <citation type="submission" date="2021-01" db="EMBL/GenBank/DDBJ databases">
        <authorList>
            <consortium name="Genoscope - CEA"/>
            <person name="William W."/>
        </authorList>
    </citation>
    <scope>NUCLEOTIDE SEQUENCE</scope>
</reference>
<protein>
    <submittedName>
        <fullName evidence="2">Uncharacterized protein</fullName>
    </submittedName>
</protein>
<proteinExistence type="predicted"/>
<evidence type="ECO:0000313" key="4">
    <source>
        <dbReference type="EMBL" id="CAD8172665.1"/>
    </source>
</evidence>
<dbReference type="EMBL" id="CAJJDP010000059">
    <property type="protein sequence ID" value="CAD8172655.1"/>
    <property type="molecule type" value="Genomic_DNA"/>
</dbReference>
<gene>
    <name evidence="2" type="ORF">POCTA_138.1.T0600225</name>
    <name evidence="3" type="ORF">POCTA_138.1.T0600228</name>
    <name evidence="4" type="ORF">POCTA_138.1.T0600230</name>
</gene>
<evidence type="ECO:0000313" key="2">
    <source>
        <dbReference type="EMBL" id="CAD8172655.1"/>
    </source>
</evidence>
<evidence type="ECO:0000256" key="1">
    <source>
        <dbReference type="SAM" id="Coils"/>
    </source>
</evidence>
<dbReference type="Proteomes" id="UP000683925">
    <property type="component" value="Unassembled WGS sequence"/>
</dbReference>
<dbReference type="OrthoDB" id="309138at2759"/>
<dbReference type="AlphaFoldDB" id="A0A8S1V7W5"/>
<evidence type="ECO:0000313" key="3">
    <source>
        <dbReference type="EMBL" id="CAD8172661.1"/>
    </source>
</evidence>
<evidence type="ECO:0000313" key="5">
    <source>
        <dbReference type="Proteomes" id="UP000683925"/>
    </source>
</evidence>
<accession>A0A8S1V7W5</accession>
<dbReference type="EMBL" id="CAJJDP010000059">
    <property type="protein sequence ID" value="CAD8172661.1"/>
    <property type="molecule type" value="Genomic_DNA"/>
</dbReference>
<feature type="coiled-coil region" evidence="1">
    <location>
        <begin position="77"/>
        <end position="106"/>
    </location>
</feature>
<sequence length="318" mass="37801">MKLKNKVRRMSQQRGRIKIQKIKKLEQNEKVRNIDLGKPPNLQNITINKPNIWAAKEGSIRLLTFLIAQGRHILLHLAGAKKSIINEEDKREMKEKEELLNFINKMKPLYDLLESIYQTYLEFPLKQKKKERLIVFFFRNNSDQDPYYDKLSPLENSQFQQNLDEIKLQLDKVFYRELYNILKQLDGNQNNIQDQINLITQDIIEQTNQLDELSQANTIVKNLFIQLLIEQGNNNLSLLQTIIEKQHKNQLLLMFKDLITQNSIRITKFITDIVQLFQGDDLNNSIECTFQQTNYNQNYHFQQKWLSLENENSVYLSD</sequence>